<sequence>MPLFLIERQFADELELSGADVANVQKINADVGVNWVFSFLSANRKKTYCLYEAPSAEAIRQAARLANLPADAVIEVTQLRPESLV</sequence>
<keyword evidence="2" id="KW-1185">Reference proteome</keyword>
<reference evidence="1" key="2">
    <citation type="journal article" date="2023" name="Front. Microbiol.">
        <title>Ralstonia chuxiongensis sp. nov., Ralstonia mojiangensis sp. nov., and Ralstonia soli sp. nov., isolated from tobacco fields, are three novel species in the family Burkholderiaceae.</title>
        <authorList>
            <person name="Lu C.H."/>
            <person name="Zhang Y.Y."/>
            <person name="Jiang N."/>
            <person name="Chen W."/>
            <person name="Shao X."/>
            <person name="Zhao Z.M."/>
            <person name="Lu W.L."/>
            <person name="Hu X."/>
            <person name="Xi Y.X."/>
            <person name="Zou S.Y."/>
            <person name="Wei Q.J."/>
            <person name="Lin Z.L."/>
            <person name="Gong L."/>
            <person name="Gai X.T."/>
            <person name="Zhang L.Q."/>
            <person name="Li J.Y."/>
            <person name="Jin Y."/>
            <person name="Xia Z.Y."/>
        </authorList>
    </citation>
    <scope>NUCLEOTIDE SEQUENCE</scope>
    <source>
        <strain evidence="1">21MJYT02-11</strain>
    </source>
</reference>
<reference evidence="1" key="1">
    <citation type="submission" date="2022-06" db="EMBL/GenBank/DDBJ databases">
        <authorList>
            <person name="Lu C.-H."/>
        </authorList>
    </citation>
    <scope>NUCLEOTIDE SEQUENCE</scope>
    <source>
        <strain evidence="1">21MJYT02-11</strain>
    </source>
</reference>
<comment type="caution">
    <text evidence="1">The sequence shown here is derived from an EMBL/GenBank/DDBJ whole genome shotgun (WGS) entry which is preliminary data.</text>
</comment>
<proteinExistence type="predicted"/>
<dbReference type="Gene3D" id="3.30.70.3090">
    <property type="entry name" value="ORF SCO4226, nickel-binding ferredoxin-like monomer"/>
    <property type="match status" value="1"/>
</dbReference>
<protein>
    <submittedName>
        <fullName evidence="1">DUF4242 domain-containing protein</fullName>
    </submittedName>
</protein>
<accession>A0ABT1ARU5</accession>
<dbReference type="Proteomes" id="UP001162811">
    <property type="component" value="Unassembled WGS sequence"/>
</dbReference>
<dbReference type="Pfam" id="PF14026">
    <property type="entry name" value="SCO4226-like"/>
    <property type="match status" value="1"/>
</dbReference>
<evidence type="ECO:0000313" key="1">
    <source>
        <dbReference type="EMBL" id="MCO5401143.1"/>
    </source>
</evidence>
<name>A0ABT1ARU5_9RALS</name>
<dbReference type="RefSeq" id="WP_252684197.1">
    <property type="nucleotide sequence ID" value="NZ_JAMXHT010000009.1"/>
</dbReference>
<evidence type="ECO:0000313" key="2">
    <source>
        <dbReference type="Proteomes" id="UP001162811"/>
    </source>
</evidence>
<organism evidence="1 2">
    <name type="scientific">Ralstonia soli</name>
    <dbReference type="NCBI Taxonomy" id="2953896"/>
    <lineage>
        <taxon>Bacteria</taxon>
        <taxon>Pseudomonadati</taxon>
        <taxon>Pseudomonadota</taxon>
        <taxon>Betaproteobacteria</taxon>
        <taxon>Burkholderiales</taxon>
        <taxon>Burkholderiaceae</taxon>
        <taxon>Ralstonia</taxon>
    </lineage>
</organism>
<dbReference type="EMBL" id="JAMXHT010000009">
    <property type="protein sequence ID" value="MCO5401143.1"/>
    <property type="molecule type" value="Genomic_DNA"/>
</dbReference>
<dbReference type="InterPro" id="IPR042557">
    <property type="entry name" value="SCO4226"/>
</dbReference>
<dbReference type="InterPro" id="IPR025336">
    <property type="entry name" value="SCO4226-like"/>
</dbReference>
<gene>
    <name evidence="1" type="ORF">NG900_23320</name>
</gene>